<reference evidence="1 2" key="1">
    <citation type="submission" date="2021-05" db="EMBL/GenBank/DDBJ databases">
        <title>Genome Assembly of Synthetic Allotetraploid Brassica napus Reveals Homoeologous Exchanges between Subgenomes.</title>
        <authorList>
            <person name="Davis J.T."/>
        </authorList>
    </citation>
    <scope>NUCLEOTIDE SEQUENCE [LARGE SCALE GENOMIC DNA]</scope>
    <source>
        <strain evidence="2">cv. Da-Ae</strain>
        <tissue evidence="1">Seedling</tissue>
    </source>
</reference>
<organism evidence="1 2">
    <name type="scientific">Brassica napus</name>
    <name type="common">Rape</name>
    <dbReference type="NCBI Taxonomy" id="3708"/>
    <lineage>
        <taxon>Eukaryota</taxon>
        <taxon>Viridiplantae</taxon>
        <taxon>Streptophyta</taxon>
        <taxon>Embryophyta</taxon>
        <taxon>Tracheophyta</taxon>
        <taxon>Spermatophyta</taxon>
        <taxon>Magnoliopsida</taxon>
        <taxon>eudicotyledons</taxon>
        <taxon>Gunneridae</taxon>
        <taxon>Pentapetalae</taxon>
        <taxon>rosids</taxon>
        <taxon>malvids</taxon>
        <taxon>Brassicales</taxon>
        <taxon>Brassicaceae</taxon>
        <taxon>Brassiceae</taxon>
        <taxon>Brassica</taxon>
    </lineage>
</organism>
<accession>A0ABQ7ZPI9</accession>
<name>A0ABQ7ZPI9_BRANA</name>
<comment type="caution">
    <text evidence="1">The sequence shown here is derived from an EMBL/GenBank/DDBJ whole genome shotgun (WGS) entry which is preliminary data.</text>
</comment>
<evidence type="ECO:0000313" key="2">
    <source>
        <dbReference type="Proteomes" id="UP000824890"/>
    </source>
</evidence>
<proteinExistence type="predicted"/>
<sequence length="245" mass="26050">MKSEAIQPPPLDLPERIFSLPVKKLWEFACGIRKILKFSADASPVKLSAATSPMKLTVSASPVTFFCPRAFSEALRRASLVKLSAIASLVKLFVAAPPVKLSAAAPLMKPSAAASPVKTMKLEAIQPPPLDLPERIFSLPVKKLWEFACGIRKILKFSADASPVKLSAATSPMKLTVSASPVTFFCPRVFSEALRRASLVKLSAIASLVKLFVAAPPVKLSAAAPLMKPSAAASPVKVICRCIST</sequence>
<evidence type="ECO:0000313" key="1">
    <source>
        <dbReference type="EMBL" id="KAH0882124.1"/>
    </source>
</evidence>
<keyword evidence="2" id="KW-1185">Reference proteome</keyword>
<gene>
    <name evidence="1" type="ORF">HID58_058220</name>
</gene>
<dbReference type="EMBL" id="JAGKQM010000014">
    <property type="protein sequence ID" value="KAH0882124.1"/>
    <property type="molecule type" value="Genomic_DNA"/>
</dbReference>
<protein>
    <submittedName>
        <fullName evidence="1">Uncharacterized protein</fullName>
    </submittedName>
</protein>
<dbReference type="Proteomes" id="UP000824890">
    <property type="component" value="Unassembled WGS sequence"/>
</dbReference>